<accession>A0ABV7LTL4</accession>
<protein>
    <recommendedName>
        <fullName evidence="3">Hpr(Ser) kinase/phosphatase</fullName>
    </recommendedName>
</protein>
<dbReference type="EMBL" id="JBHRUG010000031">
    <property type="protein sequence ID" value="MFC3285486.1"/>
    <property type="molecule type" value="Genomic_DNA"/>
</dbReference>
<evidence type="ECO:0000313" key="1">
    <source>
        <dbReference type="EMBL" id="MFC3285486.1"/>
    </source>
</evidence>
<evidence type="ECO:0008006" key="3">
    <source>
        <dbReference type="Google" id="ProtNLM"/>
    </source>
</evidence>
<gene>
    <name evidence="1" type="ORF">ACFOEV_17945</name>
</gene>
<dbReference type="Gene3D" id="3.40.50.300">
    <property type="entry name" value="P-loop containing nucleotide triphosphate hydrolases"/>
    <property type="match status" value="1"/>
</dbReference>
<dbReference type="RefSeq" id="WP_386776252.1">
    <property type="nucleotide sequence ID" value="NZ_JBHRUG010000031.1"/>
</dbReference>
<dbReference type="SUPFAM" id="SSF53795">
    <property type="entry name" value="PEP carboxykinase-like"/>
    <property type="match status" value="1"/>
</dbReference>
<organism evidence="1 2">
    <name type="scientific">Litchfieldella rifensis</name>
    <dbReference type="NCBI Taxonomy" id="762643"/>
    <lineage>
        <taxon>Bacteria</taxon>
        <taxon>Pseudomonadati</taxon>
        <taxon>Pseudomonadota</taxon>
        <taxon>Gammaproteobacteria</taxon>
        <taxon>Oceanospirillales</taxon>
        <taxon>Halomonadaceae</taxon>
        <taxon>Litchfieldella</taxon>
    </lineage>
</organism>
<dbReference type="InterPro" id="IPR027417">
    <property type="entry name" value="P-loop_NTPase"/>
</dbReference>
<name>A0ABV7LTL4_9GAMM</name>
<evidence type="ECO:0000313" key="2">
    <source>
        <dbReference type="Proteomes" id="UP001595579"/>
    </source>
</evidence>
<sequence>MSDSVPHRYYYHTYGLQLSSQLELPELSATPNCSEPDIDILTPDVSEVMEDASFNGPWVQVAEERCQLLVEGIARYRIEQGRRILVDRRVPRKEGRLPVAGDVRLYLLGAALGILLHQRHCLPLHVSALQTPSGVWAFTGHSGAGKSTLGAWLHYTFGWPIVSDDVAVIKPEDEQPNLYPGPARLKLWKDALAALDIDRQGLVRDLTRADKYHLMLQKGFQADPQPLRALVLLERAEEGETACLEPVTGVAAFQVVMASLYRPELGKEFNGPARLLRESARLADRIEVYRFRRPWSLDEMDTSIEPLLRHIEGTSLS</sequence>
<comment type="caution">
    <text evidence="1">The sequence shown here is derived from an EMBL/GenBank/DDBJ whole genome shotgun (WGS) entry which is preliminary data.</text>
</comment>
<reference evidence="2" key="1">
    <citation type="journal article" date="2019" name="Int. J. Syst. Evol. Microbiol.">
        <title>The Global Catalogue of Microorganisms (GCM) 10K type strain sequencing project: providing services to taxonomists for standard genome sequencing and annotation.</title>
        <authorList>
            <consortium name="The Broad Institute Genomics Platform"/>
            <consortium name="The Broad Institute Genome Sequencing Center for Infectious Disease"/>
            <person name="Wu L."/>
            <person name="Ma J."/>
        </authorList>
    </citation>
    <scope>NUCLEOTIDE SEQUENCE [LARGE SCALE GENOMIC DNA]</scope>
    <source>
        <strain evidence="2">CECT 7698</strain>
    </source>
</reference>
<dbReference type="Proteomes" id="UP001595579">
    <property type="component" value="Unassembled WGS sequence"/>
</dbReference>
<keyword evidence="2" id="KW-1185">Reference proteome</keyword>
<proteinExistence type="predicted"/>